<dbReference type="Gene3D" id="3.40.50.150">
    <property type="entry name" value="Vaccinia Virus protein VP39"/>
    <property type="match status" value="1"/>
</dbReference>
<comment type="caution">
    <text evidence="1">The sequence shown here is derived from an EMBL/GenBank/DDBJ whole genome shotgun (WGS) entry which is preliminary data.</text>
</comment>
<name>A0ABD0V0G3_DENTH</name>
<dbReference type="CDD" id="cd02440">
    <property type="entry name" value="AdoMet_MTases"/>
    <property type="match status" value="1"/>
</dbReference>
<dbReference type="PANTHER" id="PTHR43591:SF24">
    <property type="entry name" value="2-METHOXY-6-POLYPRENYL-1,4-BENZOQUINOL METHYLASE, MITOCHONDRIAL"/>
    <property type="match status" value="1"/>
</dbReference>
<dbReference type="AlphaFoldDB" id="A0ABD0V0G3"/>
<dbReference type="Pfam" id="PF01209">
    <property type="entry name" value="Ubie_methyltran"/>
    <property type="match status" value="1"/>
</dbReference>
<keyword evidence="2" id="KW-1185">Reference proteome</keyword>
<dbReference type="SUPFAM" id="SSF53335">
    <property type="entry name" value="S-adenosyl-L-methionine-dependent methyltransferases"/>
    <property type="match status" value="1"/>
</dbReference>
<accession>A0ABD0V0G3</accession>
<dbReference type="InterPro" id="IPR029063">
    <property type="entry name" value="SAM-dependent_MTases_sf"/>
</dbReference>
<evidence type="ECO:0008006" key="3">
    <source>
        <dbReference type="Google" id="ProtNLM"/>
    </source>
</evidence>
<reference evidence="1 2" key="1">
    <citation type="journal article" date="2024" name="Plant Biotechnol. J.">
        <title>Dendrobium thyrsiflorum genome and its molecular insights into genes involved in important horticultural traits.</title>
        <authorList>
            <person name="Chen B."/>
            <person name="Wang J.Y."/>
            <person name="Zheng P.J."/>
            <person name="Li K.L."/>
            <person name="Liang Y.M."/>
            <person name="Chen X.F."/>
            <person name="Zhang C."/>
            <person name="Zhao X."/>
            <person name="He X."/>
            <person name="Zhang G.Q."/>
            <person name="Liu Z.J."/>
            <person name="Xu Q."/>
        </authorList>
    </citation>
    <scope>NUCLEOTIDE SEQUENCE [LARGE SCALE GENOMIC DNA]</scope>
    <source>
        <strain evidence="1">GZMU011</strain>
    </source>
</reference>
<dbReference type="PANTHER" id="PTHR43591">
    <property type="entry name" value="METHYLTRANSFERASE"/>
    <property type="match status" value="1"/>
</dbReference>
<dbReference type="EMBL" id="JANQDX010000009">
    <property type="protein sequence ID" value="KAL0918520.1"/>
    <property type="molecule type" value="Genomic_DNA"/>
</dbReference>
<organism evidence="1 2">
    <name type="scientific">Dendrobium thyrsiflorum</name>
    <name type="common">Pinecone-like raceme dendrobium</name>
    <name type="synonym">Orchid</name>
    <dbReference type="NCBI Taxonomy" id="117978"/>
    <lineage>
        <taxon>Eukaryota</taxon>
        <taxon>Viridiplantae</taxon>
        <taxon>Streptophyta</taxon>
        <taxon>Embryophyta</taxon>
        <taxon>Tracheophyta</taxon>
        <taxon>Spermatophyta</taxon>
        <taxon>Magnoliopsida</taxon>
        <taxon>Liliopsida</taxon>
        <taxon>Asparagales</taxon>
        <taxon>Orchidaceae</taxon>
        <taxon>Epidendroideae</taxon>
        <taxon>Malaxideae</taxon>
        <taxon>Dendrobiinae</taxon>
        <taxon>Dendrobium</taxon>
    </lineage>
</organism>
<protein>
    <recommendedName>
        <fullName evidence="3">Methyltransferase type 11 domain-containing protein</fullName>
    </recommendedName>
</protein>
<gene>
    <name evidence="1" type="ORF">M5K25_010532</name>
</gene>
<dbReference type="Proteomes" id="UP001552299">
    <property type="component" value="Unassembled WGS sequence"/>
</dbReference>
<evidence type="ECO:0000313" key="2">
    <source>
        <dbReference type="Proteomes" id="UP001552299"/>
    </source>
</evidence>
<proteinExistence type="predicted"/>
<sequence>MVCLVGAEGVRFLEPEAMGHDHTGSNACKIQAVIEYATRPVDVGLLEYSFPGLNFMSKKPIVYLSSFLDCTNIGAAMIAYLEIGNEIPFQNSIAIKFLCSEKDLMYTNFMKLKSQLESLILYPNSQVSALDFSRKQLFIASTRQDLFWKACYKNIKWIEDDALNLPFEDSYFNAVTVGFGLRNLVDKRKAMQEIFRVLKPGSKVSILDFNKSTSSWISQCQDWTLDNMVVPIASTYGLSEEYKYIKSSIAEFLTGEMSQIKDTMEDRLSSVEGKVLSMEDKVSDLHLIMKKIFENQIQVATLEAKELVGRTMNSDVRRREGDGEIIEEKGKELEKLAREVGFSDARHYEISAGLMGNLVGTR</sequence>
<evidence type="ECO:0000313" key="1">
    <source>
        <dbReference type="EMBL" id="KAL0918520.1"/>
    </source>
</evidence>